<dbReference type="EMBL" id="AP011177">
    <property type="protein sequence ID" value="BAJ04249.1"/>
    <property type="molecule type" value="Genomic_DNA"/>
</dbReference>
<reference evidence="2" key="1">
    <citation type="journal article" date="2010" name="Mol. Biosyst.">
        <title>Complete genome sequence and comparative analysis of Shewanella violacea, a psychrophilic and piezophilic bacterium from deep sea floor sediments.</title>
        <authorList>
            <person name="Aono E."/>
            <person name="Baba T."/>
            <person name="Ara T."/>
            <person name="Nishi T."/>
            <person name="Nakamichi T."/>
            <person name="Inamoto E."/>
            <person name="Toyonaga H."/>
            <person name="Hasegawa M."/>
            <person name="Takai Y."/>
            <person name="Okumura Y."/>
            <person name="Baba M."/>
            <person name="Tomita M."/>
            <person name="Kato C."/>
            <person name="Oshima T."/>
            <person name="Nakasone K."/>
            <person name="Mori H."/>
        </authorList>
    </citation>
    <scope>NUCLEOTIDE SEQUENCE [LARGE SCALE GENOMIC DNA]</scope>
    <source>
        <strain evidence="2">JCM 10179 / CIP 106290 / LMG 19151 / DSS12</strain>
    </source>
</reference>
<organism evidence="1 2">
    <name type="scientific">Shewanella violacea (strain JCM 10179 / CIP 106290 / LMG 19151 / DSS12)</name>
    <dbReference type="NCBI Taxonomy" id="637905"/>
    <lineage>
        <taxon>Bacteria</taxon>
        <taxon>Pseudomonadati</taxon>
        <taxon>Pseudomonadota</taxon>
        <taxon>Gammaproteobacteria</taxon>
        <taxon>Alteromonadales</taxon>
        <taxon>Shewanellaceae</taxon>
        <taxon>Shewanella</taxon>
    </lineage>
</organism>
<name>D4ZF85_SHEVD</name>
<evidence type="ECO:0000313" key="2">
    <source>
        <dbReference type="Proteomes" id="UP000002350"/>
    </source>
</evidence>
<evidence type="ECO:0000313" key="1">
    <source>
        <dbReference type="EMBL" id="BAJ04249.1"/>
    </source>
</evidence>
<sequence>MFEITEPTGIVLLMKSRAGVSQKYLLQAIDNHEAMVINQAG</sequence>
<proteinExistence type="predicted"/>
<dbReference type="Proteomes" id="UP000002350">
    <property type="component" value="Chromosome"/>
</dbReference>
<protein>
    <submittedName>
        <fullName evidence="1">Uncharacterized protein</fullName>
    </submittedName>
</protein>
<dbReference type="AlphaFoldDB" id="D4ZF85"/>
<keyword evidence="2" id="KW-1185">Reference proteome</keyword>
<dbReference type="KEGG" id="svo:SVI_4278"/>
<dbReference type="HOGENOM" id="CLU_3276609_0_0_6"/>
<accession>D4ZF85</accession>
<gene>
    <name evidence="1" type="ordered locus">SVI_4278</name>
</gene>